<dbReference type="InterPro" id="IPR017932">
    <property type="entry name" value="GATase_2_dom"/>
</dbReference>
<dbReference type="Gene3D" id="3.60.20.10">
    <property type="entry name" value="Glutamine Phosphoribosylpyrophosphate, subunit 1, domain 1"/>
    <property type="match status" value="1"/>
</dbReference>
<comment type="caution">
    <text evidence="16">The sequence shown here is derived from an EMBL/GenBank/DDBJ whole genome shotgun (WGS) entry which is preliminary data.</text>
</comment>
<dbReference type="InterPro" id="IPR014729">
    <property type="entry name" value="Rossmann-like_a/b/a_fold"/>
</dbReference>
<dbReference type="CDD" id="cd00712">
    <property type="entry name" value="AsnB"/>
    <property type="match status" value="1"/>
</dbReference>
<dbReference type="InterPro" id="IPR029055">
    <property type="entry name" value="Ntn_hydrolases_N"/>
</dbReference>
<dbReference type="SUPFAM" id="SSF52402">
    <property type="entry name" value="Adenine nucleotide alpha hydrolases-like"/>
    <property type="match status" value="1"/>
</dbReference>
<evidence type="ECO:0000256" key="5">
    <source>
        <dbReference type="ARBA" id="ARBA00022605"/>
    </source>
</evidence>
<evidence type="ECO:0000256" key="14">
    <source>
        <dbReference type="PIRSR" id="PIRSR001589-3"/>
    </source>
</evidence>
<dbReference type="PROSITE" id="PS51278">
    <property type="entry name" value="GATASE_TYPE_2"/>
    <property type="match status" value="1"/>
</dbReference>
<dbReference type="GO" id="GO:0006529">
    <property type="term" value="P:asparagine biosynthetic process"/>
    <property type="evidence" value="ECO:0007669"/>
    <property type="project" value="UniProtKB-KW"/>
</dbReference>
<keyword evidence="9 12" id="KW-0315">Glutamine amidotransferase</keyword>
<feature type="binding site" evidence="13">
    <location>
        <position position="255"/>
    </location>
    <ligand>
        <name>ATP</name>
        <dbReference type="ChEBI" id="CHEBI:30616"/>
    </ligand>
</feature>
<dbReference type="Pfam" id="PF13537">
    <property type="entry name" value="GATase_7"/>
    <property type="match status" value="1"/>
</dbReference>
<feature type="binding site" evidence="13">
    <location>
        <position position="96"/>
    </location>
    <ligand>
        <name>L-glutamine</name>
        <dbReference type="ChEBI" id="CHEBI:58359"/>
    </ligand>
</feature>
<evidence type="ECO:0000256" key="13">
    <source>
        <dbReference type="PIRSR" id="PIRSR001589-2"/>
    </source>
</evidence>
<dbReference type="GO" id="GO:0005829">
    <property type="term" value="C:cytosol"/>
    <property type="evidence" value="ECO:0007669"/>
    <property type="project" value="TreeGrafter"/>
</dbReference>
<dbReference type="AlphaFoldDB" id="A0A6N7IYL9"/>
<dbReference type="PANTHER" id="PTHR11772:SF23">
    <property type="entry name" value="ASPARAGINE SYNTHETASE [GLUTAMINE-HYDROLYZING]"/>
    <property type="match status" value="1"/>
</dbReference>
<proteinExistence type="inferred from homology"/>
<dbReference type="InterPro" id="IPR033738">
    <property type="entry name" value="AsnB_N"/>
</dbReference>
<name>A0A6N7IYL9_9FIRM</name>
<evidence type="ECO:0000256" key="2">
    <source>
        <dbReference type="ARBA" id="ARBA00005752"/>
    </source>
</evidence>
<keyword evidence="8 12" id="KW-0061">Asparagine biosynthesis</keyword>
<dbReference type="GO" id="GO:0005524">
    <property type="term" value="F:ATP binding"/>
    <property type="evidence" value="ECO:0007669"/>
    <property type="project" value="UniProtKB-KW"/>
</dbReference>
<feature type="binding site" evidence="13">
    <location>
        <position position="228"/>
    </location>
    <ligand>
        <name>ATP</name>
        <dbReference type="ChEBI" id="CHEBI:30616"/>
    </ligand>
</feature>
<dbReference type="CDD" id="cd01991">
    <property type="entry name" value="Asn_synthase_B_C"/>
    <property type="match status" value="1"/>
</dbReference>
<dbReference type="EMBL" id="VOGC01000006">
    <property type="protein sequence ID" value="MQN01447.1"/>
    <property type="molecule type" value="Genomic_DNA"/>
</dbReference>
<organism evidence="16 17">
    <name type="scientific">Candidatus Weimeria bifida</name>
    <dbReference type="NCBI Taxonomy" id="2599074"/>
    <lineage>
        <taxon>Bacteria</taxon>
        <taxon>Bacillati</taxon>
        <taxon>Bacillota</taxon>
        <taxon>Clostridia</taxon>
        <taxon>Lachnospirales</taxon>
        <taxon>Lachnospiraceae</taxon>
        <taxon>Candidatus Weimeria</taxon>
    </lineage>
</organism>
<dbReference type="PIRSF" id="PIRSF001589">
    <property type="entry name" value="Asn_synthetase_glu-h"/>
    <property type="match status" value="1"/>
</dbReference>
<evidence type="ECO:0000256" key="9">
    <source>
        <dbReference type="ARBA" id="ARBA00022962"/>
    </source>
</evidence>
<sequence>MCSIMAVEDMSGMSDASFKEHFAKTHSRGPDDERIMDFGKKRLGFQRLSIMGLTPEGMQPFVLHGNGVVCNGELYGFRKEKEKLEKAGYTFKSDSDCELLLPMYELYGTEMFSRLDAEFACVIYDSKADTFVAARDPFGIRPLFYGYDDNGKIIFASEAKDITGLVRTITAFPPGYYYKDGKFTKYRDISERHEYVNGNLEDICAGIRDRLIAAVDKRLDSDAPLGFLLSGGLDSSLVCAISQKLLGKPIETYAIGMNTDPIDLKYAKEAADYIGSNHHEVIMDRDTVINSLEEVIAELGTYDITTIRASMGMYLCCKAIHEQSDIRVLLTGEISDELFGYKYTDFAPNAEEFQTEAEKRVHELYFYDVLRADRCISTWSMEARVPFGDLDFASYVMSIDPSIKMNVYNKGKYLLRHAFEGTGLLPHDLLFREKAAFSDAVGHSMVDDIKEYAESLYTDEEFKKRAAAYGREGGAPVPFTKESLLYRDLFEKYYPGQAQMIPAYWMPNKNWENCDVDDPSARVLQNYGASGI</sequence>
<dbReference type="Pfam" id="PF00733">
    <property type="entry name" value="Asn_synthase"/>
    <property type="match status" value="2"/>
</dbReference>
<evidence type="ECO:0000256" key="6">
    <source>
        <dbReference type="ARBA" id="ARBA00022741"/>
    </source>
</evidence>
<keyword evidence="6 13" id="KW-0547">Nucleotide-binding</keyword>
<dbReference type="SUPFAM" id="SSF56235">
    <property type="entry name" value="N-terminal nucleophile aminohydrolases (Ntn hydrolases)"/>
    <property type="match status" value="1"/>
</dbReference>
<evidence type="ECO:0000256" key="12">
    <source>
        <dbReference type="PIRSR" id="PIRSR001589-1"/>
    </source>
</evidence>
<feature type="domain" description="Glutamine amidotransferase type-2" evidence="15">
    <location>
        <begin position="2"/>
        <end position="183"/>
    </location>
</feature>
<evidence type="ECO:0000259" key="15">
    <source>
        <dbReference type="PROSITE" id="PS51278"/>
    </source>
</evidence>
<keyword evidence="17" id="KW-1185">Reference proteome</keyword>
<evidence type="ECO:0000256" key="10">
    <source>
        <dbReference type="ARBA" id="ARBA00030234"/>
    </source>
</evidence>
<evidence type="ECO:0000256" key="1">
    <source>
        <dbReference type="ARBA" id="ARBA00005187"/>
    </source>
</evidence>
<dbReference type="InterPro" id="IPR006426">
    <property type="entry name" value="Asn_synth_AEB"/>
</dbReference>
<evidence type="ECO:0000256" key="4">
    <source>
        <dbReference type="ARBA" id="ARBA00022598"/>
    </source>
</evidence>
<dbReference type="GO" id="GO:0004066">
    <property type="term" value="F:asparagine synthase (glutamine-hydrolyzing) activity"/>
    <property type="evidence" value="ECO:0007669"/>
    <property type="project" value="UniProtKB-EC"/>
</dbReference>
<dbReference type="InterPro" id="IPR050795">
    <property type="entry name" value="Asn_Synthetase"/>
</dbReference>
<dbReference type="Proteomes" id="UP000460257">
    <property type="component" value="Unassembled WGS sequence"/>
</dbReference>
<dbReference type="Gene3D" id="3.40.50.620">
    <property type="entry name" value="HUPs"/>
    <property type="match status" value="1"/>
</dbReference>
<dbReference type="NCBIfam" id="NF006949">
    <property type="entry name" value="PRK09431.1"/>
    <property type="match status" value="1"/>
</dbReference>
<dbReference type="EC" id="6.3.5.4" evidence="3"/>
<dbReference type="PANTHER" id="PTHR11772">
    <property type="entry name" value="ASPARAGINE SYNTHETASE"/>
    <property type="match status" value="1"/>
</dbReference>
<feature type="site" description="Important for beta-aspartyl-AMP intermediate formation" evidence="14">
    <location>
        <position position="333"/>
    </location>
</feature>
<comment type="catalytic activity">
    <reaction evidence="11">
        <text>L-aspartate + L-glutamine + ATP + H2O = L-asparagine + L-glutamate + AMP + diphosphate + H(+)</text>
        <dbReference type="Rhea" id="RHEA:12228"/>
        <dbReference type="ChEBI" id="CHEBI:15377"/>
        <dbReference type="ChEBI" id="CHEBI:15378"/>
        <dbReference type="ChEBI" id="CHEBI:29985"/>
        <dbReference type="ChEBI" id="CHEBI:29991"/>
        <dbReference type="ChEBI" id="CHEBI:30616"/>
        <dbReference type="ChEBI" id="CHEBI:33019"/>
        <dbReference type="ChEBI" id="CHEBI:58048"/>
        <dbReference type="ChEBI" id="CHEBI:58359"/>
        <dbReference type="ChEBI" id="CHEBI:456215"/>
        <dbReference type="EC" id="6.3.5.4"/>
    </reaction>
</comment>
<keyword evidence="4 16" id="KW-0436">Ligase</keyword>
<comment type="pathway">
    <text evidence="1">Amino-acid biosynthesis; L-asparagine biosynthesis; L-asparagine from L-aspartate (L-Gln route): step 1/1.</text>
</comment>
<feature type="active site" description="For GATase activity" evidence="12">
    <location>
        <position position="2"/>
    </location>
</feature>
<evidence type="ECO:0000313" key="17">
    <source>
        <dbReference type="Proteomes" id="UP000460257"/>
    </source>
</evidence>
<keyword evidence="5 12" id="KW-0028">Amino-acid biosynthesis</keyword>
<protein>
    <recommendedName>
        <fullName evidence="3">asparagine synthase (glutamine-hydrolyzing)</fullName>
        <ecNumber evidence="3">6.3.5.4</ecNumber>
    </recommendedName>
    <alternativeName>
        <fullName evidence="10">Glutamine-dependent asparagine synthetase</fullName>
    </alternativeName>
</protein>
<reference evidence="16" key="1">
    <citation type="journal article" date="2020" name="Appl. Environ. Microbiol.">
        <title>Medium-Chain Fatty Acid Synthesis by 'Candidatus Weimeria bifida' gen. nov., sp. nov., and 'Candidatus Pseudoramibacter fermentans' sp. nov.</title>
        <authorList>
            <person name="Scarborough M.J."/>
            <person name="Myers K.S."/>
            <person name="Donohue T.J."/>
            <person name="Noguera D.R."/>
        </authorList>
    </citation>
    <scope>NUCLEOTIDE SEQUENCE</scope>
    <source>
        <strain evidence="16">LCO1.1</strain>
    </source>
</reference>
<evidence type="ECO:0000256" key="8">
    <source>
        <dbReference type="ARBA" id="ARBA00022888"/>
    </source>
</evidence>
<evidence type="ECO:0000256" key="11">
    <source>
        <dbReference type="ARBA" id="ARBA00048741"/>
    </source>
</evidence>
<accession>A0A6N7IYL9</accession>
<evidence type="ECO:0000256" key="7">
    <source>
        <dbReference type="ARBA" id="ARBA00022840"/>
    </source>
</evidence>
<evidence type="ECO:0000313" key="16">
    <source>
        <dbReference type="EMBL" id="MQN01447.1"/>
    </source>
</evidence>
<keyword evidence="7 13" id="KW-0067">ATP-binding</keyword>
<comment type="similarity">
    <text evidence="2">Belongs to the asparagine synthetase family.</text>
</comment>
<gene>
    <name evidence="16" type="ORF">FRC54_05890</name>
</gene>
<evidence type="ECO:0000256" key="3">
    <source>
        <dbReference type="ARBA" id="ARBA00012737"/>
    </source>
</evidence>
<dbReference type="InterPro" id="IPR001962">
    <property type="entry name" value="Asn_synthase"/>
</dbReference>
<dbReference type="NCBIfam" id="TIGR01536">
    <property type="entry name" value="asn_synth_AEB"/>
    <property type="match status" value="1"/>
</dbReference>